<reference evidence="2" key="1">
    <citation type="submission" date="2021-12" db="EMBL/GenBank/DDBJ databases">
        <title>Alicyclobacillaceae gen. nov., sp. nov., isolated from chalcocite enrichment system.</title>
        <authorList>
            <person name="Jiang Z."/>
        </authorList>
    </citation>
    <scope>NUCLEOTIDE SEQUENCE</scope>
    <source>
        <strain evidence="2">MYW30-H2</strain>
    </source>
</reference>
<organism evidence="2 3">
    <name type="scientific">Fodinisporobacter ferrooxydans</name>
    <dbReference type="NCBI Taxonomy" id="2901836"/>
    <lineage>
        <taxon>Bacteria</taxon>
        <taxon>Bacillati</taxon>
        <taxon>Bacillota</taxon>
        <taxon>Bacilli</taxon>
        <taxon>Bacillales</taxon>
        <taxon>Alicyclobacillaceae</taxon>
        <taxon>Fodinisporobacter</taxon>
    </lineage>
</organism>
<feature type="region of interest" description="Disordered" evidence="1">
    <location>
        <begin position="44"/>
        <end position="81"/>
    </location>
</feature>
<sequence>MRFDTFLKMGSYLADIWKHESFQEMSKMVHKGIRRRMDSYDSSDRYLSHPYSSMNPNRPQKRQSDRKQMLLPQQQNRKNLGELITPETIQSAFQLHQTIKKFLDHK</sequence>
<keyword evidence="3" id="KW-1185">Reference proteome</keyword>
<name>A0ABY4CNP0_9BACL</name>
<gene>
    <name evidence="2" type="ORF">LSG31_07925</name>
</gene>
<dbReference type="RefSeq" id="WP_347438798.1">
    <property type="nucleotide sequence ID" value="NZ_CP089291.1"/>
</dbReference>
<accession>A0ABY4CNP0</accession>
<proteinExistence type="predicted"/>
<evidence type="ECO:0000313" key="3">
    <source>
        <dbReference type="Proteomes" id="UP000830167"/>
    </source>
</evidence>
<dbReference type="Proteomes" id="UP000830167">
    <property type="component" value="Chromosome"/>
</dbReference>
<dbReference type="EMBL" id="CP089291">
    <property type="protein sequence ID" value="UOF92113.1"/>
    <property type="molecule type" value="Genomic_DNA"/>
</dbReference>
<evidence type="ECO:0000256" key="1">
    <source>
        <dbReference type="SAM" id="MobiDB-lite"/>
    </source>
</evidence>
<protein>
    <submittedName>
        <fullName evidence="2">Uncharacterized protein</fullName>
    </submittedName>
</protein>
<evidence type="ECO:0000313" key="2">
    <source>
        <dbReference type="EMBL" id="UOF92113.1"/>
    </source>
</evidence>